<dbReference type="EMBL" id="LWDF02000103">
    <property type="protein sequence ID" value="KAE8257611.1"/>
    <property type="molecule type" value="Genomic_DNA"/>
</dbReference>
<dbReference type="Gene3D" id="3.30.565.10">
    <property type="entry name" value="Histidine kinase-like ATPase, C-terminal domain"/>
    <property type="match status" value="1"/>
</dbReference>
<dbReference type="GO" id="GO:0032300">
    <property type="term" value="C:mismatch repair complex"/>
    <property type="evidence" value="ECO:0007669"/>
    <property type="project" value="InterPro"/>
</dbReference>
<feature type="region of interest" description="Disordered" evidence="2">
    <location>
        <begin position="866"/>
        <end position="957"/>
    </location>
</feature>
<dbReference type="PANTHER" id="PTHR10073">
    <property type="entry name" value="DNA MISMATCH REPAIR PROTEIN MLH, PMS, MUTL"/>
    <property type="match status" value="1"/>
</dbReference>
<feature type="compositionally biased region" description="Polar residues" evidence="2">
    <location>
        <begin position="917"/>
        <end position="926"/>
    </location>
</feature>
<feature type="region of interest" description="Disordered" evidence="2">
    <location>
        <begin position="1245"/>
        <end position="1267"/>
    </location>
</feature>
<dbReference type="InterPro" id="IPR038973">
    <property type="entry name" value="MutL/Mlh/Pms-like"/>
</dbReference>
<protein>
    <recommendedName>
        <fullName evidence="5">MutL C-terminal dimerisation domain-containing protein</fullName>
    </recommendedName>
</protein>
<dbReference type="InterPro" id="IPR042120">
    <property type="entry name" value="MutL_C_dimsub"/>
</dbReference>
<feature type="region of interest" description="Disordered" evidence="2">
    <location>
        <begin position="1137"/>
        <end position="1184"/>
    </location>
</feature>
<evidence type="ECO:0000256" key="2">
    <source>
        <dbReference type="SAM" id="MobiDB-lite"/>
    </source>
</evidence>
<dbReference type="InterPro" id="IPR036890">
    <property type="entry name" value="HATPase_C_sf"/>
</dbReference>
<sequence length="2404" mass="260766">MSSSTGQRGLPLPSPGSDVLSPIVPLSEQTSSSMRAHLAFPTLSSLALSLIHNALDAGAKVITVTLDFATWSLECVDDGRGFPLEMFDGHLRDETLKGSAPSRILRYGWKGSSLRLMAHLGRLSISSIPEGTPDKSYALIQKGDICTFSGSDPARDTRSHHRGSRVTLSDMFVGLPVRRRSLDTGSKRRQEIEKVKRIVTVASLREPQVTFSLRIRADGSDEGDWSTSALKEGLRLNKATSLRARLLDAYSQHTLRCEHLVEIRDTCTDSSPIAIRGLISLAPVYTKEIQHIFLNKQPLAPGSSFTEHAAAKNDMHESERAHRSQQVSGSAMAHMQFGDADSDLFAAVCSVFQSSVHFRHSVDRSLSLDSKRALEGPARRSPTKTKGTHPAFLLDVTVNQKADMGALAIHNGSKRNRLSIKKVLQEVIADSLRQNGLLYEDSAQETSPSKLRRTTSYSVSIDAVQSHIPSDIPEYSPRKRRRLSPEPPITSIHRNDEQSQHSFIEYTHEVTGRKYLIDPRTGNSYEAGLVPATQVDDQRSCLPVDLRSTFQRFGSGRTFGKGVGSAATRSDIFSIDDTQPEYTTATEAEKSQSGSAPTWLRSAVAGWKNPVLPLPDEVDIPSLAFSATSTDLTALTASSLASIRRRETNMLLPAIQAHSRFFQDAKEASRTVPGGCSHSVDDDDNTRLNEIEATLDKEALRSARVLGQVDRKFVLCVVALPRADMQRLPSSQALLLIDQHAADERIRVERLLQEYVEGCRAGSPHCHKLREPAEAGLASGEIEALQGNDVVRRCLRRGGFDLHFQRSKAEPDSQSNSSVRLYVNSIPSVIKERLLAERELLTALIRDFIASAGGERGSSLLSHFGEQDVKSSGEGSSYNSRSDLGRSIECDKRNLRQSEPSPSGLPSRPKSDMVALPTSSASRTGGAQQALQQEQRAESAKVNALPPPRPASTSPPQIKVEVGVSYGSTTSIDEGSLSSSVLGIGRVAHTSSVCLSALEDNRRAAECELLLLWLRNRRLDLTVVDTETNRHSRRVLDDHFKSAWYQTDWDRAGSVEAGYMRSLDSYENRLEEIKFRGRLRRDFPASVRHLDQELKSVDWIKAYILLDDRRSELELAKQLTDRQIALKAKADQENLCSTCAPDLSPQGSSNGERAGTGDRQTAAAHPAQVPSPRRTQDAAPASRFGQAAVSQAALRLRAASLASLEAEVAARRRRFQCYSCIEAKFDSIISKLECLKSALVETSAASPSHARGGESEMANDSPSTIDLRLPATATGNALSHADSTVCSKLGSMTPDAVLAHSHRHPGDTTARAACSDEVTVSVEREAQVGDSSQQSGLSSDEVVSLGQPCVILPSIYGLSSGGVRHGIARSLPGPDLVFGDVLPGDILTCTATNINPAPIQQAIRTRPSTSSPTGPSPDSKVISLSACAEQSLAASAGIGTRTITFGTLAKPSLDLFPARIARDVSSPLWQPHSHTSRAFQFSERSSVEKRARTVTFKSVATILSPAAMWSGVALPAPSASVLGHDLAVLGPTGPGPPCMPATAHGELLPLRQGSGFACIQRQEPATNQSCPRSETRRGINAISQAPNVFPFQDSCVCVAATLRGIRIPEMFSESQQSRIDSVHHPCVGVPDISVVMHICIDGFQAESAMAQNAETISPTTNFTSHQWSSGDGDHSQMVTRSPSYVVGNMHEQQAHQRAGDGVAQRAAVAVCKSPLSSSTRMEVEVAKCNSQTLPVEAPLHPVSPSPISSIGGGSAQQDGGVCHRCVSPLAPYCQYSVTDSCLLLLVTFGLPLFESSLPPLPAKRSAARCEVAPALVGVMQMRREHGDRAWVRTSQERSVPEGVVRQKGMHESAEGAIQEGVARPAALDEARKRQVSATAASVSAGMLSVDGVHSMHAAAHRSQTPTFVPPLSRPGELLPRSLQDCDYTRRRFNQEGVNLKAVGQGTLVWHRMSWALMEEMVIIREATKQEGVVCDLAMVWEQAATFRDVVIGGVELDKESGDLASSSTQVAFLTTVTASLASPTAQAPATRPQWAFFDSIASGADLVQCDGSDGMAGDSKAHLVLTLATEANSRAGFAQAYTHKGATHSSAVTQQSKRNFGAGLPESFRYSSRFCGPKLSVLNTNGHPSARISLTVPPASSAAGPPPVTVVRDERTTRLGTVVDFRLIDLPGSKIVHWHGSHKQIRTRELNSMGRSSWWYVGMCYELEVEVLGQKWTESGLLLREHVAVSKRGADCVRENGQQTFEDLTTTTRYSCAGIDSRPRTEDLKLTGQLDHARQYRSISHQWTLLVFIWVCLVKQVLLAVMHEALGMGQGLDMEHTGDKRNTSRRQVIHPQCTGHYSSPSYGRRPATTLGHRHIIRAIDHSVLWGLGAIRLIWELGFRWRSRRNDGSGTGYLCAVIRMS</sequence>
<feature type="region of interest" description="Disordered" evidence="2">
    <location>
        <begin position="307"/>
        <end position="332"/>
    </location>
</feature>
<evidence type="ECO:0008006" key="5">
    <source>
        <dbReference type="Google" id="ProtNLM"/>
    </source>
</evidence>
<keyword evidence="4" id="KW-1185">Reference proteome</keyword>
<dbReference type="InterPro" id="IPR037198">
    <property type="entry name" value="MutL_C_sf"/>
</dbReference>
<name>A0A8T8TB29_9BASI</name>
<feature type="region of interest" description="Disordered" evidence="2">
    <location>
        <begin position="1841"/>
        <end position="1860"/>
    </location>
</feature>
<comment type="caution">
    <text evidence="3">The sequence shown here is derived from an EMBL/GenBank/DDBJ whole genome shotgun (WGS) entry which is preliminary data.</text>
</comment>
<evidence type="ECO:0000256" key="1">
    <source>
        <dbReference type="ARBA" id="ARBA00006082"/>
    </source>
</evidence>
<gene>
    <name evidence="3" type="ORF">A4X13_0g2250</name>
</gene>
<feature type="compositionally biased region" description="Basic and acidic residues" evidence="2">
    <location>
        <begin position="883"/>
        <end position="896"/>
    </location>
</feature>
<dbReference type="Proteomes" id="UP000077521">
    <property type="component" value="Unassembled WGS sequence"/>
</dbReference>
<evidence type="ECO:0000313" key="4">
    <source>
        <dbReference type="Proteomes" id="UP000077521"/>
    </source>
</evidence>
<dbReference type="GO" id="GO:0006298">
    <property type="term" value="P:mismatch repair"/>
    <property type="evidence" value="ECO:0007669"/>
    <property type="project" value="InterPro"/>
</dbReference>
<feature type="compositionally biased region" description="Basic and acidic residues" evidence="2">
    <location>
        <begin position="309"/>
        <end position="322"/>
    </location>
</feature>
<feature type="region of interest" description="Disordered" evidence="2">
    <location>
        <begin position="469"/>
        <end position="493"/>
    </location>
</feature>
<feature type="region of interest" description="Disordered" evidence="2">
    <location>
        <begin position="1"/>
        <end position="21"/>
    </location>
</feature>
<dbReference type="GO" id="GO:0016887">
    <property type="term" value="F:ATP hydrolysis activity"/>
    <property type="evidence" value="ECO:0007669"/>
    <property type="project" value="InterPro"/>
</dbReference>
<comment type="similarity">
    <text evidence="1">Belongs to the DNA mismatch repair MutL/HexB family.</text>
</comment>
<reference evidence="3" key="1">
    <citation type="submission" date="2016-04" db="EMBL/GenBank/DDBJ databases">
        <authorList>
            <person name="Nguyen H.D."/>
            <person name="Samba Siva P."/>
            <person name="Cullis J."/>
            <person name="Levesque C.A."/>
            <person name="Hambleton S."/>
        </authorList>
    </citation>
    <scope>NUCLEOTIDE SEQUENCE</scope>
    <source>
        <strain evidence="3">DAOMC 236416</strain>
    </source>
</reference>
<reference evidence="3" key="2">
    <citation type="journal article" date="2019" name="IMA Fungus">
        <title>Genome sequencing and comparison of five Tilletia species to identify candidate genes for the detection of regulated species infecting wheat.</title>
        <authorList>
            <person name="Nguyen H.D.T."/>
            <person name="Sultana T."/>
            <person name="Kesanakurti P."/>
            <person name="Hambleton S."/>
        </authorList>
    </citation>
    <scope>NUCLEOTIDE SEQUENCE</scope>
    <source>
        <strain evidence="3">DAOMC 236416</strain>
    </source>
</reference>
<accession>A0A8T8TB29</accession>
<organism evidence="3 4">
    <name type="scientific">Tilletia indica</name>
    <dbReference type="NCBI Taxonomy" id="43049"/>
    <lineage>
        <taxon>Eukaryota</taxon>
        <taxon>Fungi</taxon>
        <taxon>Dikarya</taxon>
        <taxon>Basidiomycota</taxon>
        <taxon>Ustilaginomycotina</taxon>
        <taxon>Exobasidiomycetes</taxon>
        <taxon>Tilletiales</taxon>
        <taxon>Tilletiaceae</taxon>
        <taxon>Tilletia</taxon>
    </lineage>
</organism>
<dbReference type="Gene3D" id="3.30.1540.20">
    <property type="entry name" value="MutL, C-terminal domain, dimerisation subdomain"/>
    <property type="match status" value="1"/>
</dbReference>
<proteinExistence type="inferred from homology"/>
<evidence type="ECO:0000313" key="3">
    <source>
        <dbReference type="EMBL" id="KAE8257611.1"/>
    </source>
</evidence>
<dbReference type="PANTHER" id="PTHR10073:SF47">
    <property type="entry name" value="DNA MISMATCH REPAIR PROTEIN MLH3"/>
    <property type="match status" value="1"/>
</dbReference>
<dbReference type="SUPFAM" id="SSF55874">
    <property type="entry name" value="ATPase domain of HSP90 chaperone/DNA topoisomerase II/histidine kinase"/>
    <property type="match status" value="1"/>
</dbReference>
<feature type="compositionally biased region" description="Low complexity" evidence="2">
    <location>
        <begin position="872"/>
        <end position="882"/>
    </location>
</feature>
<dbReference type="GO" id="GO:0140664">
    <property type="term" value="F:ATP-dependent DNA damage sensor activity"/>
    <property type="evidence" value="ECO:0007669"/>
    <property type="project" value="InterPro"/>
</dbReference>
<dbReference type="SUPFAM" id="SSF118116">
    <property type="entry name" value="DNA mismatch repair protein MutL"/>
    <property type="match status" value="1"/>
</dbReference>